<evidence type="ECO:0000256" key="1">
    <source>
        <dbReference type="SAM" id="MobiDB-lite"/>
    </source>
</evidence>
<keyword evidence="3" id="KW-1185">Reference proteome</keyword>
<proteinExistence type="predicted"/>
<name>A0A9W6TLS3_9STRA</name>
<evidence type="ECO:0000313" key="2">
    <source>
        <dbReference type="EMBL" id="GMF17871.1"/>
    </source>
</evidence>
<dbReference type="AlphaFoldDB" id="A0A9W6TLS3"/>
<organism evidence="2 3">
    <name type="scientific">Phytophthora lilii</name>
    <dbReference type="NCBI Taxonomy" id="2077276"/>
    <lineage>
        <taxon>Eukaryota</taxon>
        <taxon>Sar</taxon>
        <taxon>Stramenopiles</taxon>
        <taxon>Oomycota</taxon>
        <taxon>Peronosporomycetes</taxon>
        <taxon>Peronosporales</taxon>
        <taxon>Peronosporaceae</taxon>
        <taxon>Phytophthora</taxon>
    </lineage>
</organism>
<evidence type="ECO:0000313" key="3">
    <source>
        <dbReference type="Proteomes" id="UP001165083"/>
    </source>
</evidence>
<sequence length="163" mass="18320">MRYSTTVGAEHPAPRSEQSKRRWTNHVVQELVRPWRWLQSDTSHVGRSQSKRGSCVPVPPTEGDALTRVFPIIHELNVGGEVIGFSQELYARFPGARVAPSVTCPHYTVFIRACLASPVDDGPNHVVTHHWDITTGILSHTTWSDPATQHRRSPKEQMQRAPT</sequence>
<protein>
    <submittedName>
        <fullName evidence="2">Unnamed protein product</fullName>
    </submittedName>
</protein>
<dbReference type="EMBL" id="BSXW01000298">
    <property type="protein sequence ID" value="GMF17871.1"/>
    <property type="molecule type" value="Genomic_DNA"/>
</dbReference>
<feature type="compositionally biased region" description="Basic and acidic residues" evidence="1">
    <location>
        <begin position="154"/>
        <end position="163"/>
    </location>
</feature>
<reference evidence="2" key="1">
    <citation type="submission" date="2023-04" db="EMBL/GenBank/DDBJ databases">
        <title>Phytophthora lilii NBRC 32176.</title>
        <authorList>
            <person name="Ichikawa N."/>
            <person name="Sato H."/>
            <person name="Tonouchi N."/>
        </authorList>
    </citation>
    <scope>NUCLEOTIDE SEQUENCE</scope>
    <source>
        <strain evidence="2">NBRC 32176</strain>
    </source>
</reference>
<dbReference type="Proteomes" id="UP001165083">
    <property type="component" value="Unassembled WGS sequence"/>
</dbReference>
<comment type="caution">
    <text evidence="2">The sequence shown here is derived from an EMBL/GenBank/DDBJ whole genome shotgun (WGS) entry which is preliminary data.</text>
</comment>
<feature type="region of interest" description="Disordered" evidence="1">
    <location>
        <begin position="1"/>
        <end position="22"/>
    </location>
</feature>
<gene>
    <name evidence="2" type="ORF">Plil01_000660200</name>
</gene>
<accession>A0A9W6TLS3</accession>
<feature type="region of interest" description="Disordered" evidence="1">
    <location>
        <begin position="143"/>
        <end position="163"/>
    </location>
</feature>